<feature type="transmembrane region" description="Helical" evidence="8">
    <location>
        <begin position="236"/>
        <end position="258"/>
    </location>
</feature>
<feature type="transmembrane region" description="Helical" evidence="8">
    <location>
        <begin position="149"/>
        <end position="173"/>
    </location>
</feature>
<dbReference type="GO" id="GO:1990961">
    <property type="term" value="P:xenobiotic detoxification by transmembrane export across the plasma membrane"/>
    <property type="evidence" value="ECO:0007669"/>
    <property type="project" value="InterPro"/>
</dbReference>
<evidence type="ECO:0000313" key="11">
    <source>
        <dbReference type="Proteomes" id="UP001432128"/>
    </source>
</evidence>
<sequence length="410" mass="41037">MTTTSRSAARHGGARGERTPIGTLLLIVLASLSAIAPVATDLYLPAFPTMTGDLATGATAVQLTLTAFLVGVAVGQLVFGPLSDRVGRLRPLIGGAAICVIASALAALAPTIELLIVARFVQGLAGAAGMVIGRAVISDLAAGPAAARAFSIMTLVTGVAPILAPFVGSLLIGGVGWRGVLWVVFALAAVMLVAVVAVVRETHTPERRRRARIERAENGSAAKDLISRAFLGNTGAYGFGFAVMMAYIAASPFLYQVLLGMNEIAYGLSFGANAAGLVIVGSVAARLSASRSIRGMLGLGLSVVGAATAALLIVVVTGAPHWLIPIPIFVAVSGLGLVLGNATAAALQAVPRASGSGSALLGALQFGLGAAVSPLVSLGGENDPLPLAIVMVTCALIALAAFVVAGRPSD</sequence>
<evidence type="ECO:0000256" key="6">
    <source>
        <dbReference type="ARBA" id="ARBA00022989"/>
    </source>
</evidence>
<dbReference type="NCBIfam" id="TIGR00710">
    <property type="entry name" value="efflux_Bcr_CflA"/>
    <property type="match status" value="1"/>
</dbReference>
<dbReference type="KEGG" id="whr:OG579_14545"/>
<dbReference type="InterPro" id="IPR036259">
    <property type="entry name" value="MFS_trans_sf"/>
</dbReference>
<evidence type="ECO:0000256" key="1">
    <source>
        <dbReference type="ARBA" id="ARBA00004651"/>
    </source>
</evidence>
<evidence type="ECO:0000256" key="4">
    <source>
        <dbReference type="ARBA" id="ARBA00022475"/>
    </source>
</evidence>
<keyword evidence="5 8" id="KW-0812">Transmembrane</keyword>
<evidence type="ECO:0000256" key="5">
    <source>
        <dbReference type="ARBA" id="ARBA00022692"/>
    </source>
</evidence>
<dbReference type="GO" id="GO:0005886">
    <property type="term" value="C:plasma membrane"/>
    <property type="evidence" value="ECO:0007669"/>
    <property type="project" value="UniProtKB-SubCell"/>
</dbReference>
<feature type="transmembrane region" description="Helical" evidence="8">
    <location>
        <begin position="60"/>
        <end position="79"/>
    </location>
</feature>
<dbReference type="Pfam" id="PF07690">
    <property type="entry name" value="MFS_1"/>
    <property type="match status" value="1"/>
</dbReference>
<dbReference type="PANTHER" id="PTHR23502:SF132">
    <property type="entry name" value="POLYAMINE TRANSPORTER 2-RELATED"/>
    <property type="match status" value="1"/>
</dbReference>
<reference evidence="10 11" key="1">
    <citation type="submission" date="2022-10" db="EMBL/GenBank/DDBJ databases">
        <title>The complete genomes of actinobacterial strains from the NBC collection.</title>
        <authorList>
            <person name="Joergensen T.S."/>
            <person name="Alvarez Arevalo M."/>
            <person name="Sterndorff E.B."/>
            <person name="Faurdal D."/>
            <person name="Vuksanovic O."/>
            <person name="Mourched A.-S."/>
            <person name="Charusanti P."/>
            <person name="Shaw S."/>
            <person name="Blin K."/>
            <person name="Weber T."/>
        </authorList>
    </citation>
    <scope>NUCLEOTIDE SEQUENCE [LARGE SCALE GENOMIC DNA]</scope>
    <source>
        <strain evidence="10 11">NBC_00319</strain>
    </source>
</reference>
<dbReference type="EMBL" id="CP108021">
    <property type="protein sequence ID" value="WUM18941.1"/>
    <property type="molecule type" value="Genomic_DNA"/>
</dbReference>
<evidence type="ECO:0000256" key="3">
    <source>
        <dbReference type="ARBA" id="ARBA00022448"/>
    </source>
</evidence>
<feature type="transmembrane region" description="Helical" evidence="8">
    <location>
        <begin position="322"/>
        <end position="347"/>
    </location>
</feature>
<accession>A0AAU4JYT0</accession>
<keyword evidence="7 8" id="KW-0472">Membrane</keyword>
<keyword evidence="4" id="KW-1003">Cell membrane</keyword>
<gene>
    <name evidence="10" type="ORF">OG579_14545</name>
</gene>
<keyword evidence="3" id="KW-0813">Transport</keyword>
<keyword evidence="6 8" id="KW-1133">Transmembrane helix</keyword>
<dbReference type="InterPro" id="IPR004812">
    <property type="entry name" value="Efflux_drug-R_Bcr/CmlA"/>
</dbReference>
<protein>
    <submittedName>
        <fullName evidence="10">Multidrug effflux MFS transporter</fullName>
    </submittedName>
</protein>
<comment type="similarity">
    <text evidence="2">Belongs to the major facilitator superfamily. Bcr/CmlA family.</text>
</comment>
<evidence type="ECO:0000256" key="7">
    <source>
        <dbReference type="ARBA" id="ARBA00023136"/>
    </source>
</evidence>
<feature type="transmembrane region" description="Helical" evidence="8">
    <location>
        <begin position="264"/>
        <end position="285"/>
    </location>
</feature>
<dbReference type="PANTHER" id="PTHR23502">
    <property type="entry name" value="MAJOR FACILITATOR SUPERFAMILY"/>
    <property type="match status" value="1"/>
</dbReference>
<dbReference type="CDD" id="cd17320">
    <property type="entry name" value="MFS_MdfA_MDR_like"/>
    <property type="match status" value="1"/>
</dbReference>
<dbReference type="Proteomes" id="UP001432128">
    <property type="component" value="Chromosome"/>
</dbReference>
<dbReference type="Gene3D" id="1.20.1720.10">
    <property type="entry name" value="Multidrug resistance protein D"/>
    <property type="match status" value="1"/>
</dbReference>
<organism evidence="10 11">
    <name type="scientific">Williamsia herbipolensis</name>
    <dbReference type="NCBI Taxonomy" id="1603258"/>
    <lineage>
        <taxon>Bacteria</taxon>
        <taxon>Bacillati</taxon>
        <taxon>Actinomycetota</taxon>
        <taxon>Actinomycetes</taxon>
        <taxon>Mycobacteriales</taxon>
        <taxon>Nocardiaceae</taxon>
        <taxon>Williamsia</taxon>
    </lineage>
</organism>
<comment type="subcellular location">
    <subcellularLocation>
        <location evidence="1">Cell membrane</location>
        <topology evidence="1">Multi-pass membrane protein</topology>
    </subcellularLocation>
</comment>
<dbReference type="GO" id="GO:0042910">
    <property type="term" value="F:xenobiotic transmembrane transporter activity"/>
    <property type="evidence" value="ECO:0007669"/>
    <property type="project" value="InterPro"/>
</dbReference>
<feature type="transmembrane region" description="Helical" evidence="8">
    <location>
        <begin position="21"/>
        <end position="40"/>
    </location>
</feature>
<evidence type="ECO:0000256" key="2">
    <source>
        <dbReference type="ARBA" id="ARBA00006236"/>
    </source>
</evidence>
<dbReference type="InterPro" id="IPR011701">
    <property type="entry name" value="MFS"/>
</dbReference>
<evidence type="ECO:0000256" key="8">
    <source>
        <dbReference type="SAM" id="Phobius"/>
    </source>
</evidence>
<dbReference type="RefSeq" id="WP_328856512.1">
    <property type="nucleotide sequence ID" value="NZ_CP108021.1"/>
</dbReference>
<proteinExistence type="inferred from homology"/>
<dbReference type="PROSITE" id="PS50850">
    <property type="entry name" value="MFS"/>
    <property type="match status" value="1"/>
</dbReference>
<dbReference type="InterPro" id="IPR020846">
    <property type="entry name" value="MFS_dom"/>
</dbReference>
<feature type="transmembrane region" description="Helical" evidence="8">
    <location>
        <begin position="385"/>
        <end position="405"/>
    </location>
</feature>
<feature type="domain" description="Major facilitator superfamily (MFS) profile" evidence="9">
    <location>
        <begin position="25"/>
        <end position="410"/>
    </location>
</feature>
<name>A0AAU4JYT0_9NOCA</name>
<feature type="transmembrane region" description="Helical" evidence="8">
    <location>
        <begin position="116"/>
        <end position="137"/>
    </location>
</feature>
<keyword evidence="11" id="KW-1185">Reference proteome</keyword>
<feature type="transmembrane region" description="Helical" evidence="8">
    <location>
        <begin position="179"/>
        <end position="199"/>
    </location>
</feature>
<evidence type="ECO:0000259" key="9">
    <source>
        <dbReference type="PROSITE" id="PS50850"/>
    </source>
</evidence>
<dbReference type="AlphaFoldDB" id="A0AAU4JYT0"/>
<feature type="transmembrane region" description="Helical" evidence="8">
    <location>
        <begin position="297"/>
        <end position="316"/>
    </location>
</feature>
<dbReference type="SUPFAM" id="SSF103473">
    <property type="entry name" value="MFS general substrate transporter"/>
    <property type="match status" value="1"/>
</dbReference>
<feature type="transmembrane region" description="Helical" evidence="8">
    <location>
        <begin position="91"/>
        <end position="110"/>
    </location>
</feature>
<feature type="transmembrane region" description="Helical" evidence="8">
    <location>
        <begin position="359"/>
        <end position="379"/>
    </location>
</feature>
<evidence type="ECO:0000313" key="10">
    <source>
        <dbReference type="EMBL" id="WUM18941.1"/>
    </source>
</evidence>